<keyword evidence="3" id="KW-1185">Reference proteome</keyword>
<dbReference type="AlphaFoldDB" id="A0A4Y2CUF8"/>
<proteinExistence type="predicted"/>
<dbReference type="Proteomes" id="UP000499080">
    <property type="component" value="Unassembled WGS sequence"/>
</dbReference>
<reference evidence="2 3" key="1">
    <citation type="journal article" date="2019" name="Sci. Rep.">
        <title>Orb-weaving spider Araneus ventricosus genome elucidates the spidroin gene catalogue.</title>
        <authorList>
            <person name="Kono N."/>
            <person name="Nakamura H."/>
            <person name="Ohtoshi R."/>
            <person name="Moran D.A.P."/>
            <person name="Shinohara A."/>
            <person name="Yoshida Y."/>
            <person name="Fujiwara M."/>
            <person name="Mori M."/>
            <person name="Tomita M."/>
            <person name="Arakawa K."/>
        </authorList>
    </citation>
    <scope>NUCLEOTIDE SEQUENCE [LARGE SCALE GENOMIC DNA]</scope>
</reference>
<evidence type="ECO:0000313" key="3">
    <source>
        <dbReference type="Proteomes" id="UP000499080"/>
    </source>
</evidence>
<evidence type="ECO:0000256" key="1">
    <source>
        <dbReference type="SAM" id="MobiDB-lite"/>
    </source>
</evidence>
<sequence length="162" mass="17550">MIKKVSKVGEECSPLKGGFLEGPMQGLKCDSGSDGTAHHGAQQGKQTNQTVRIPAELIHRGPTVHHPSNGSPRTANTWEYIAVHEKRGSKQSGNSFSWRAPSPTLEGRNEKAKTKGEEKTKGEQTLGYLGVVKPVTPEEDVPLRGPAGWKTVFIPNSLVKMK</sequence>
<feature type="region of interest" description="Disordered" evidence="1">
    <location>
        <begin position="1"/>
        <end position="50"/>
    </location>
</feature>
<gene>
    <name evidence="2" type="ORF">AVEN_97497_1</name>
</gene>
<feature type="compositionally biased region" description="Basic and acidic residues" evidence="1">
    <location>
        <begin position="107"/>
        <end position="122"/>
    </location>
</feature>
<comment type="caution">
    <text evidence="2">The sequence shown here is derived from an EMBL/GenBank/DDBJ whole genome shotgun (WGS) entry which is preliminary data.</text>
</comment>
<name>A0A4Y2CUF8_ARAVE</name>
<organism evidence="2 3">
    <name type="scientific">Araneus ventricosus</name>
    <name type="common">Orbweaver spider</name>
    <name type="synonym">Epeira ventricosa</name>
    <dbReference type="NCBI Taxonomy" id="182803"/>
    <lineage>
        <taxon>Eukaryota</taxon>
        <taxon>Metazoa</taxon>
        <taxon>Ecdysozoa</taxon>
        <taxon>Arthropoda</taxon>
        <taxon>Chelicerata</taxon>
        <taxon>Arachnida</taxon>
        <taxon>Araneae</taxon>
        <taxon>Araneomorphae</taxon>
        <taxon>Entelegynae</taxon>
        <taxon>Araneoidea</taxon>
        <taxon>Araneidae</taxon>
        <taxon>Araneus</taxon>
    </lineage>
</organism>
<dbReference type="EMBL" id="BGPR01164505">
    <property type="protein sequence ID" value="GBM08070.1"/>
    <property type="molecule type" value="Genomic_DNA"/>
</dbReference>
<evidence type="ECO:0000313" key="2">
    <source>
        <dbReference type="EMBL" id="GBM08070.1"/>
    </source>
</evidence>
<protein>
    <submittedName>
        <fullName evidence="2">Uncharacterized protein</fullName>
    </submittedName>
</protein>
<accession>A0A4Y2CUF8</accession>
<feature type="region of interest" description="Disordered" evidence="1">
    <location>
        <begin position="85"/>
        <end position="123"/>
    </location>
</feature>